<keyword evidence="9" id="KW-0175">Coiled coil</keyword>
<evidence type="ECO:0000256" key="3">
    <source>
        <dbReference type="ARBA" id="ARBA00022490"/>
    </source>
</evidence>
<dbReference type="GO" id="GO:0070080">
    <property type="term" value="F:titin Z domain binding"/>
    <property type="evidence" value="ECO:0007669"/>
    <property type="project" value="Ensembl"/>
</dbReference>
<dbReference type="SUPFAM" id="SSF47576">
    <property type="entry name" value="Calponin-homology domain, CH-domain"/>
    <property type="match status" value="1"/>
</dbReference>
<evidence type="ECO:0000256" key="1">
    <source>
        <dbReference type="ARBA" id="ARBA00004216"/>
    </source>
</evidence>
<dbReference type="GO" id="GO:0031432">
    <property type="term" value="F:titin binding"/>
    <property type="evidence" value="ECO:0007669"/>
    <property type="project" value="Ensembl"/>
</dbReference>
<organism evidence="12 13">
    <name type="scientific">Catagonus wagneri</name>
    <name type="common">Chacoan peccary</name>
    <dbReference type="NCBI Taxonomy" id="51154"/>
    <lineage>
        <taxon>Eukaryota</taxon>
        <taxon>Metazoa</taxon>
        <taxon>Chordata</taxon>
        <taxon>Craniata</taxon>
        <taxon>Vertebrata</taxon>
        <taxon>Euteleostomi</taxon>
        <taxon>Mammalia</taxon>
        <taxon>Eutheria</taxon>
        <taxon>Laurasiatheria</taxon>
        <taxon>Artiodactyla</taxon>
        <taxon>Suina</taxon>
        <taxon>Tayassuidae</taxon>
        <taxon>Catagonus</taxon>
    </lineage>
</organism>
<evidence type="ECO:0000256" key="6">
    <source>
        <dbReference type="ARBA" id="ARBA00022837"/>
    </source>
</evidence>
<dbReference type="Pfam" id="PF13499">
    <property type="entry name" value="EF-hand_7"/>
    <property type="match status" value="1"/>
</dbReference>
<dbReference type="FunFam" id="1.10.418.10:FF:000001">
    <property type="entry name" value="Actinin alpha 1"/>
    <property type="match status" value="1"/>
</dbReference>
<keyword evidence="6" id="KW-0106">Calcium</keyword>
<dbReference type="InterPro" id="IPR002048">
    <property type="entry name" value="EF_hand_dom"/>
</dbReference>
<dbReference type="GO" id="GO:0043268">
    <property type="term" value="P:positive regulation of potassium ion transport"/>
    <property type="evidence" value="ECO:0007669"/>
    <property type="project" value="Ensembl"/>
</dbReference>
<dbReference type="FunFam" id="1.20.58.60:FF:000005">
    <property type="entry name" value="Actinin alpha 1"/>
    <property type="match status" value="1"/>
</dbReference>
<keyword evidence="7" id="KW-0009">Actin-binding</keyword>
<dbReference type="CDD" id="cd21216">
    <property type="entry name" value="CH_ACTN_rpt2"/>
    <property type="match status" value="1"/>
</dbReference>
<dbReference type="SMART" id="SM00033">
    <property type="entry name" value="CH"/>
    <property type="match status" value="2"/>
</dbReference>
<dbReference type="SUPFAM" id="SSF46966">
    <property type="entry name" value="Spectrin repeat"/>
    <property type="match status" value="4"/>
</dbReference>
<gene>
    <name evidence="12" type="primary">ACTN2</name>
</gene>
<dbReference type="FunFam" id="1.20.58.60:FF:000003">
    <property type="entry name" value="Actinin, alpha 1"/>
    <property type="match status" value="1"/>
</dbReference>
<dbReference type="InterPro" id="IPR001715">
    <property type="entry name" value="CH_dom"/>
</dbReference>
<name>A0A8C3X4Z7_9CETA</name>
<dbReference type="InterPro" id="IPR014837">
    <property type="entry name" value="EF-hand_Ca_insen"/>
</dbReference>
<dbReference type="GO" id="GO:0042802">
    <property type="term" value="F:identical protein binding"/>
    <property type="evidence" value="ECO:0007669"/>
    <property type="project" value="Ensembl"/>
</dbReference>
<feature type="domain" description="EF-hand" evidence="11">
    <location>
        <begin position="789"/>
        <end position="824"/>
    </location>
</feature>
<dbReference type="GO" id="GO:0044325">
    <property type="term" value="F:transmembrane transporter binding"/>
    <property type="evidence" value="ECO:0007669"/>
    <property type="project" value="Ensembl"/>
</dbReference>
<dbReference type="AlphaFoldDB" id="A0A8C3X4Z7"/>
<dbReference type="SMART" id="SM01184">
    <property type="entry name" value="efhand_Ca_insen"/>
    <property type="match status" value="1"/>
</dbReference>
<reference evidence="12" key="1">
    <citation type="submission" date="2025-08" db="UniProtKB">
        <authorList>
            <consortium name="Ensembl"/>
        </authorList>
    </citation>
    <scope>IDENTIFICATION</scope>
</reference>
<feature type="domain" description="EF-hand" evidence="11">
    <location>
        <begin position="753"/>
        <end position="788"/>
    </location>
</feature>
<keyword evidence="4" id="KW-0479">Metal-binding</keyword>
<keyword evidence="13" id="KW-1185">Reference proteome</keyword>
<evidence type="ECO:0000313" key="13">
    <source>
        <dbReference type="Proteomes" id="UP000694540"/>
    </source>
</evidence>
<feature type="coiled-coil region" evidence="9">
    <location>
        <begin position="272"/>
        <end position="299"/>
    </location>
</feature>
<dbReference type="FunFam" id="1.10.238.10:FF:000004">
    <property type="entry name" value="Actinin alpha 1"/>
    <property type="match status" value="1"/>
</dbReference>
<dbReference type="CDD" id="cd21214">
    <property type="entry name" value="CH_ACTN_rpt1"/>
    <property type="match status" value="1"/>
</dbReference>
<dbReference type="Ensembl" id="ENSCWAT00000027849.1">
    <property type="protein sequence ID" value="ENSCWAP00000025694.1"/>
    <property type="gene ID" value="ENSCWAG00000019345.1"/>
</dbReference>
<dbReference type="GO" id="GO:0005546">
    <property type="term" value="F:phosphatidylinositol-4,5-bisphosphate binding"/>
    <property type="evidence" value="ECO:0007669"/>
    <property type="project" value="Ensembl"/>
</dbReference>
<keyword evidence="5" id="KW-0677">Repeat</keyword>
<dbReference type="GO" id="GO:2001137">
    <property type="term" value="P:positive regulation of endocytic recycling"/>
    <property type="evidence" value="ECO:0007669"/>
    <property type="project" value="Ensembl"/>
</dbReference>
<dbReference type="GO" id="GO:0051015">
    <property type="term" value="F:actin filament binding"/>
    <property type="evidence" value="ECO:0007669"/>
    <property type="project" value="Ensembl"/>
</dbReference>
<evidence type="ECO:0000313" key="12">
    <source>
        <dbReference type="Ensembl" id="ENSCWAP00000025694.1"/>
    </source>
</evidence>
<dbReference type="GO" id="GO:0055013">
    <property type="term" value="P:cardiac muscle cell development"/>
    <property type="evidence" value="ECO:0007669"/>
    <property type="project" value="Ensembl"/>
</dbReference>
<dbReference type="Gene3D" id="1.20.58.60">
    <property type="match status" value="4"/>
</dbReference>
<comment type="subcellular location">
    <subcellularLocation>
        <location evidence="1">Cytoplasm</location>
        <location evidence="1">Myofibril</location>
        <location evidence="1">Sarcomere</location>
        <location evidence="1">Z line</location>
    </subcellularLocation>
</comment>
<dbReference type="PROSITE" id="PS00020">
    <property type="entry name" value="ACTININ_2"/>
    <property type="match status" value="1"/>
</dbReference>
<dbReference type="PROSITE" id="PS50021">
    <property type="entry name" value="CH"/>
    <property type="match status" value="2"/>
</dbReference>
<dbReference type="Proteomes" id="UP000694540">
    <property type="component" value="Unplaced"/>
</dbReference>
<accession>A0A8C3X4Z7</accession>
<dbReference type="InterPro" id="IPR001589">
    <property type="entry name" value="Actinin_actin-bd_CS"/>
</dbReference>
<evidence type="ECO:0000256" key="8">
    <source>
        <dbReference type="ARBA" id="ARBA00043249"/>
    </source>
</evidence>
<dbReference type="SUPFAM" id="SSF47473">
    <property type="entry name" value="EF-hand"/>
    <property type="match status" value="1"/>
</dbReference>
<evidence type="ECO:0000256" key="4">
    <source>
        <dbReference type="ARBA" id="ARBA00022723"/>
    </source>
</evidence>
<dbReference type="InterPro" id="IPR011992">
    <property type="entry name" value="EF-hand-dom_pair"/>
</dbReference>
<dbReference type="SMART" id="SM00150">
    <property type="entry name" value="SPEC"/>
    <property type="match status" value="3"/>
</dbReference>
<evidence type="ECO:0000256" key="5">
    <source>
        <dbReference type="ARBA" id="ARBA00022737"/>
    </source>
</evidence>
<dbReference type="GO" id="GO:0072659">
    <property type="term" value="P:protein localization to plasma membrane"/>
    <property type="evidence" value="ECO:0007669"/>
    <property type="project" value="Ensembl"/>
</dbReference>
<dbReference type="PANTHER" id="PTHR11915">
    <property type="entry name" value="SPECTRIN/FILAMIN RELATED CYTOSKELETAL PROTEIN"/>
    <property type="match status" value="1"/>
</dbReference>
<dbReference type="CDD" id="cd00051">
    <property type="entry name" value="EFh"/>
    <property type="match status" value="1"/>
</dbReference>
<feature type="coiled-coil region" evidence="9">
    <location>
        <begin position="437"/>
        <end position="471"/>
    </location>
</feature>
<reference evidence="12" key="2">
    <citation type="submission" date="2025-09" db="UniProtKB">
        <authorList>
            <consortium name="Ensembl"/>
        </authorList>
    </citation>
    <scope>IDENTIFICATION</scope>
</reference>
<dbReference type="GO" id="GO:0005886">
    <property type="term" value="C:plasma membrane"/>
    <property type="evidence" value="ECO:0007669"/>
    <property type="project" value="Ensembl"/>
</dbReference>
<dbReference type="GO" id="GO:0030018">
    <property type="term" value="C:Z disc"/>
    <property type="evidence" value="ECO:0007669"/>
    <property type="project" value="UniProtKB-SubCell"/>
</dbReference>
<dbReference type="GO" id="GO:0042391">
    <property type="term" value="P:regulation of membrane potential"/>
    <property type="evidence" value="ECO:0007669"/>
    <property type="project" value="Ensembl"/>
</dbReference>
<dbReference type="GO" id="GO:0051373">
    <property type="term" value="F:FATZ binding"/>
    <property type="evidence" value="ECO:0007669"/>
    <property type="project" value="Ensembl"/>
</dbReference>
<sequence length="894" mass="103719">MNQVEPGVQYNYVYEDDEYMIQEEEWDRDLLLDPAWEKQQRKTFTAWCNSHLRKAGTQIENIEEDFRNGLKLMLLLEVISGERLPKPDRGKMRFHKIANVNKALDYIASKGVKLVSIGAEEIVDGNVKMTLGMIWTIILRFAIQDISVEETSAKEGLLLWCQRKTAPYRNVNIQNFHTSWKDGLGLCALIHRHRPDLIDYSKLNKDDPIGNINLAMEIAEKHLDIPKMLDAEDIVNTPKPDERAIMTYVSCFYHAFAGAEQAETAANRICKVLAVNQENERLMEEYERLASELLEWIRRTIPWLENRTPEKTMQAMQKKLEDFRDYRRKHKPPKVQEKCQLEINFNTLQTKLRISNRPAFMPSEGKMVSDIAGAWQRLEQAEKGYEEWLLNEIRRLERVEHLAEKFRQKASTHETWAYGKEQILLQKDYESASLTEVRALLRKHEAFESDLAAHQDRVEQIAAIAQELNELDYHDAVNVNDRCQKICDQWDRLGTLTQKRREALERTEKLLETIDQLHLEFAKRAAPFNNWMEGAMEDLQDMFIVHSIEEIQSLITAHEQFKATLPEADGERQSILAIQNEVEKVIQSYSIRISSSNPYSTVTVEDIRAKWDKVKQLVPIRDQSLQEELARQHANERLRRQFAAQANAIGPWIQNKMEEIARSSIQITGALEDQMNQLKQYEHNIINYKNNIDKLEGDHQLIQEALVFDNKHTNYTMEHIRVGWELLLTTIARTINEVETQILTRDAKGITQEQMNEFRASFNHFDRRKNGLMDHEDFRACLISMGYDLGEAEFARIMTLVDPNGQGTVTFQSFIDFMTRETADTDTAEQVIASFRILASDKPYILAEELRRELPPDQAQYCIKRMPAYSGPGSVPGALDYTAFSSALYGESDL</sequence>
<evidence type="ECO:0000256" key="7">
    <source>
        <dbReference type="ARBA" id="ARBA00023203"/>
    </source>
</evidence>
<dbReference type="Gene3D" id="1.10.418.10">
    <property type="entry name" value="Calponin-like domain"/>
    <property type="match status" value="2"/>
</dbReference>
<keyword evidence="3" id="KW-0963">Cytoplasm</keyword>
<evidence type="ECO:0000259" key="11">
    <source>
        <dbReference type="PROSITE" id="PS50222"/>
    </source>
</evidence>
<dbReference type="GeneTree" id="ENSGT00940000153968"/>
<dbReference type="GO" id="GO:0030175">
    <property type="term" value="C:filopodium"/>
    <property type="evidence" value="ECO:0007669"/>
    <property type="project" value="Ensembl"/>
</dbReference>
<dbReference type="Pfam" id="PF08726">
    <property type="entry name" value="EFhand_Ca_insen"/>
    <property type="match status" value="1"/>
</dbReference>
<dbReference type="GO" id="GO:0005925">
    <property type="term" value="C:focal adhesion"/>
    <property type="evidence" value="ECO:0007669"/>
    <property type="project" value="Ensembl"/>
</dbReference>
<dbReference type="PROSITE" id="PS00019">
    <property type="entry name" value="ACTININ_1"/>
    <property type="match status" value="1"/>
</dbReference>
<dbReference type="InterPro" id="IPR036872">
    <property type="entry name" value="CH_dom_sf"/>
</dbReference>
<dbReference type="PROSITE" id="PS50222">
    <property type="entry name" value="EF_HAND_2"/>
    <property type="match status" value="2"/>
</dbReference>
<dbReference type="GO" id="GO:0045214">
    <property type="term" value="P:sarcomere organization"/>
    <property type="evidence" value="ECO:0007669"/>
    <property type="project" value="Ensembl"/>
</dbReference>
<dbReference type="InterPro" id="IPR018159">
    <property type="entry name" value="Spectrin/alpha-actinin"/>
</dbReference>
<dbReference type="GO" id="GO:0030035">
    <property type="term" value="P:microspike assembly"/>
    <property type="evidence" value="ECO:0007669"/>
    <property type="project" value="Ensembl"/>
</dbReference>
<dbReference type="FunFam" id="1.20.58.60:FF:000002">
    <property type="entry name" value="Actinin, alpha 1"/>
    <property type="match status" value="1"/>
</dbReference>
<dbReference type="GO" id="GO:2000009">
    <property type="term" value="P:negative regulation of protein localization to cell surface"/>
    <property type="evidence" value="ECO:0007669"/>
    <property type="project" value="Ensembl"/>
</dbReference>
<evidence type="ECO:0000256" key="2">
    <source>
        <dbReference type="ARBA" id="ARBA00010255"/>
    </source>
</evidence>
<dbReference type="SMART" id="SM00054">
    <property type="entry name" value="EFh"/>
    <property type="match status" value="2"/>
</dbReference>
<dbReference type="GO" id="GO:0099103">
    <property type="term" value="F:channel activator activity"/>
    <property type="evidence" value="ECO:0007669"/>
    <property type="project" value="Ensembl"/>
</dbReference>
<evidence type="ECO:0000259" key="10">
    <source>
        <dbReference type="PROSITE" id="PS50021"/>
    </source>
</evidence>
<dbReference type="Pfam" id="PF00435">
    <property type="entry name" value="Spectrin"/>
    <property type="match status" value="4"/>
</dbReference>
<dbReference type="InterPro" id="IPR002017">
    <property type="entry name" value="Spectrin_repeat"/>
</dbReference>
<dbReference type="FunFam" id="1.10.418.10:FF:000005">
    <property type="entry name" value="Actinin alpha 4"/>
    <property type="match status" value="1"/>
</dbReference>
<feature type="domain" description="Calponin-homology (CH)" evidence="10">
    <location>
        <begin position="38"/>
        <end position="142"/>
    </location>
</feature>
<comment type="similarity">
    <text evidence="2">Belongs to the alpha-actinin family.</text>
</comment>
<dbReference type="GO" id="GO:0005509">
    <property type="term" value="F:calcium ion binding"/>
    <property type="evidence" value="ECO:0007669"/>
    <property type="project" value="InterPro"/>
</dbReference>
<dbReference type="GO" id="GO:0043267">
    <property type="term" value="P:negative regulation of potassium ion transport"/>
    <property type="evidence" value="ECO:0007669"/>
    <property type="project" value="Ensembl"/>
</dbReference>
<dbReference type="CDD" id="cd00176">
    <property type="entry name" value="SPEC"/>
    <property type="match status" value="1"/>
</dbReference>
<protein>
    <recommendedName>
        <fullName evidence="8">F-actin cross-linking protein</fullName>
    </recommendedName>
</protein>
<feature type="coiled-coil region" evidence="9">
    <location>
        <begin position="671"/>
        <end position="705"/>
    </location>
</feature>
<dbReference type="FunFam" id="1.10.238.10:FF:000018">
    <property type="entry name" value="Actinin, alpha 1"/>
    <property type="match status" value="1"/>
</dbReference>
<dbReference type="FunFam" id="1.20.58.60:FF:000004">
    <property type="entry name" value="Actinin alpha 1"/>
    <property type="match status" value="1"/>
</dbReference>
<feature type="domain" description="Calponin-homology (CH)" evidence="10">
    <location>
        <begin position="151"/>
        <end position="257"/>
    </location>
</feature>
<dbReference type="GO" id="GO:0048041">
    <property type="term" value="P:focal adhesion assembly"/>
    <property type="evidence" value="ECO:0007669"/>
    <property type="project" value="Ensembl"/>
</dbReference>
<dbReference type="Gene3D" id="1.10.238.10">
    <property type="entry name" value="EF-hand"/>
    <property type="match status" value="2"/>
</dbReference>
<dbReference type="Pfam" id="PF00307">
    <property type="entry name" value="CH"/>
    <property type="match status" value="2"/>
</dbReference>
<dbReference type="GO" id="GO:0086097">
    <property type="term" value="P:phospholipase C-activating angiotensin-activated signaling pathway"/>
    <property type="evidence" value="ECO:0007669"/>
    <property type="project" value="Ensembl"/>
</dbReference>
<dbReference type="GO" id="GO:0003713">
    <property type="term" value="F:transcription coactivator activity"/>
    <property type="evidence" value="ECO:0007669"/>
    <property type="project" value="Ensembl"/>
</dbReference>
<dbReference type="GO" id="GO:0030274">
    <property type="term" value="F:LIM domain binding"/>
    <property type="evidence" value="ECO:0007669"/>
    <property type="project" value="Ensembl"/>
</dbReference>
<dbReference type="GO" id="GO:0051695">
    <property type="term" value="P:actin filament uncapping"/>
    <property type="evidence" value="ECO:0007669"/>
    <property type="project" value="Ensembl"/>
</dbReference>
<evidence type="ECO:0000256" key="9">
    <source>
        <dbReference type="SAM" id="Coils"/>
    </source>
</evidence>
<proteinExistence type="inferred from homology"/>